<comment type="caution">
    <text evidence="2">The sequence shown here is derived from an EMBL/GenBank/DDBJ whole genome shotgun (WGS) entry which is preliminary data.</text>
</comment>
<dbReference type="Gene3D" id="3.40.50.880">
    <property type="match status" value="1"/>
</dbReference>
<dbReference type="RefSeq" id="WP_378048424.1">
    <property type="nucleotide sequence ID" value="NZ_JBHSXE010000001.1"/>
</dbReference>
<reference evidence="3" key="1">
    <citation type="journal article" date="2019" name="Int. J. Syst. Evol. Microbiol.">
        <title>The Global Catalogue of Microorganisms (GCM) 10K type strain sequencing project: providing services to taxonomists for standard genome sequencing and annotation.</title>
        <authorList>
            <consortium name="The Broad Institute Genomics Platform"/>
            <consortium name="The Broad Institute Genome Sequencing Center for Infectious Disease"/>
            <person name="Wu L."/>
            <person name="Ma J."/>
        </authorList>
    </citation>
    <scope>NUCLEOTIDE SEQUENCE [LARGE SCALE GENOMIC DNA]</scope>
    <source>
        <strain evidence="3">JCM 3369</strain>
    </source>
</reference>
<dbReference type="InterPro" id="IPR029062">
    <property type="entry name" value="Class_I_gatase-like"/>
</dbReference>
<dbReference type="EMBL" id="JBHSXS010000045">
    <property type="protein sequence ID" value="MFC6885932.1"/>
    <property type="molecule type" value="Genomic_DNA"/>
</dbReference>
<protein>
    <recommendedName>
        <fullName evidence="4">Alpha-L-rhamnosidase</fullName>
    </recommendedName>
</protein>
<dbReference type="SUPFAM" id="SSF49785">
    <property type="entry name" value="Galactose-binding domain-like"/>
    <property type="match status" value="1"/>
</dbReference>
<evidence type="ECO:0008006" key="4">
    <source>
        <dbReference type="Google" id="ProtNLM"/>
    </source>
</evidence>
<evidence type="ECO:0000313" key="2">
    <source>
        <dbReference type="EMBL" id="MFC6885932.1"/>
    </source>
</evidence>
<dbReference type="Proteomes" id="UP001596380">
    <property type="component" value="Unassembled WGS sequence"/>
</dbReference>
<accession>A0ABW2CVS5</accession>
<dbReference type="Gene3D" id="2.60.120.260">
    <property type="entry name" value="Galactose-binding domain-like"/>
    <property type="match status" value="1"/>
</dbReference>
<evidence type="ECO:0000256" key="1">
    <source>
        <dbReference type="SAM" id="MobiDB-lite"/>
    </source>
</evidence>
<dbReference type="PANTHER" id="PTHR36848:SF2">
    <property type="entry name" value="SECRETED PROTEIN"/>
    <property type="match status" value="1"/>
</dbReference>
<name>A0ABW2CVS5_9ACTN</name>
<proteinExistence type="predicted"/>
<feature type="region of interest" description="Disordered" evidence="1">
    <location>
        <begin position="602"/>
        <end position="625"/>
    </location>
</feature>
<sequence length="887" mass="96247">MTAPGPAPGAPVPPSSWAEPDEWHAPATYWFWHRVPTPDEVRAQVGRIADAGYKAFQIQARMAFPLADYLGPAYLAACRLAADEAARRGLTIGVYDEYNWLSGHAGGRTVEGRGELRERHLFWSTSRGPECTVDGIRPTDVEYLLDPGMNWVFEGGAPRWDEWEIVAALVHDGADVRDVTADARLTAASGEGATAAVPPGAVPPGSSLTVFLAARCATSRMINYLLPEAAERFLDVSYEPYAEAFGPHFGTTVRYAFFDQPHACFFRWRQHEGHVGSSLMYAPGLVSSRTSLLDLVYDVGPGTAARRCDFFEAYAARGIESFFGTLSRWCREHGIELSGHEVLGYVSTWDPTSTIVADDARANFGADHFGLDRFRDRTAVDARNEHPQVSAAFGDSVARSSGRDRTIVEQYFARTLAGTHFGAGRWELTLRDLRAAAIRHHLLGARQILMHAFWQTDGDDREEIFANPRFDFAPGVNYEPWFPYHRAFAEESGRLSAFLDGVRPRTDVAVLYPLRTAWAGGPSHPYGGHVAFWTEHLAREGYGFHLIDERDLRSARSADGRLVLGDRRYRVLVLPAASVVEDDATIAAVNAFTDAGGVLLVSGGPPERTQRSGDAGPLSPTASWPALPTAAEADARLRSYLPRTVEADDPSRTVWRDEARDADGTRLALFNDTGVPQTVTVRPPSLPSRLTRWHADTGEIDPPVPLGGALRLTLGPWELACLHLADGPAEVPRDLVLDSGWTLAAGGPARPVRVDEGWERQGLPRFSGVGDYATAFDVPDGRTDWLDGARGADGADGAGWELHVPEVCTSAEIVLNGTSLGRFGWGPITCPVPAGLLRPSGNVLHVLVASSAANRYYAGTSQQKGLDPSGLTAPPVLRPALTVTAAP</sequence>
<organism evidence="2 3">
    <name type="scientific">Actinomadura yumaensis</name>
    <dbReference type="NCBI Taxonomy" id="111807"/>
    <lineage>
        <taxon>Bacteria</taxon>
        <taxon>Bacillati</taxon>
        <taxon>Actinomycetota</taxon>
        <taxon>Actinomycetes</taxon>
        <taxon>Streptosporangiales</taxon>
        <taxon>Thermomonosporaceae</taxon>
        <taxon>Actinomadura</taxon>
    </lineage>
</organism>
<dbReference type="InterPro" id="IPR008979">
    <property type="entry name" value="Galactose-bd-like_sf"/>
</dbReference>
<gene>
    <name evidence="2" type="ORF">ACFQKB_39660</name>
</gene>
<evidence type="ECO:0000313" key="3">
    <source>
        <dbReference type="Proteomes" id="UP001596380"/>
    </source>
</evidence>
<keyword evidence="3" id="KW-1185">Reference proteome</keyword>
<dbReference type="PANTHER" id="PTHR36848">
    <property type="entry name" value="DNA-BINDING PROTEIN (PUTATIVE SECRETED PROTEIN)-RELATED"/>
    <property type="match status" value="1"/>
</dbReference>
<dbReference type="InterPro" id="IPR053161">
    <property type="entry name" value="Ulvan_degrading_GH"/>
</dbReference>